<dbReference type="RefSeq" id="WP_185719791.1">
    <property type="nucleotide sequence ID" value="NZ_BAAAWI010000001.1"/>
</dbReference>
<name>A0A7G7MJK1_9PSEU</name>
<evidence type="ECO:0000256" key="1">
    <source>
        <dbReference type="SAM" id="MobiDB-lite"/>
    </source>
</evidence>
<feature type="region of interest" description="Disordered" evidence="1">
    <location>
        <begin position="1"/>
        <end position="36"/>
    </location>
</feature>
<organism evidence="3 4">
    <name type="scientific">Pseudonocardia petroleophila</name>
    <dbReference type="NCBI Taxonomy" id="37331"/>
    <lineage>
        <taxon>Bacteria</taxon>
        <taxon>Bacillati</taxon>
        <taxon>Actinomycetota</taxon>
        <taxon>Actinomycetes</taxon>
        <taxon>Pseudonocardiales</taxon>
        <taxon>Pseudonocardiaceae</taxon>
        <taxon>Pseudonocardia</taxon>
    </lineage>
</organism>
<dbReference type="EMBL" id="CP060131">
    <property type="protein sequence ID" value="QNG52962.1"/>
    <property type="molecule type" value="Genomic_DNA"/>
</dbReference>
<protein>
    <submittedName>
        <fullName evidence="3">Uncharacterized protein</fullName>
    </submittedName>
</protein>
<gene>
    <name evidence="3" type="ORF">H6H00_02655</name>
</gene>
<accession>A0A7G7MJK1</accession>
<keyword evidence="4" id="KW-1185">Reference proteome</keyword>
<keyword evidence="2" id="KW-1133">Transmembrane helix</keyword>
<feature type="compositionally biased region" description="Polar residues" evidence="1">
    <location>
        <begin position="1"/>
        <end position="13"/>
    </location>
</feature>
<feature type="transmembrane region" description="Helical" evidence="2">
    <location>
        <begin position="51"/>
        <end position="71"/>
    </location>
</feature>
<sequence>MKTIPTQGATTRTGPMHAVGDRPGWGPTPRSRRSYTARPDGRVLRGLRATCYVLTSLASLVFLALVVYGFVRLGQLQQLFPGTP</sequence>
<evidence type="ECO:0000313" key="3">
    <source>
        <dbReference type="EMBL" id="QNG52962.1"/>
    </source>
</evidence>
<keyword evidence="2" id="KW-0812">Transmembrane</keyword>
<dbReference type="AlphaFoldDB" id="A0A7G7MJK1"/>
<dbReference type="KEGG" id="ppel:H6H00_02655"/>
<reference evidence="3 4" key="1">
    <citation type="submission" date="2020-08" db="EMBL/GenBank/DDBJ databases">
        <authorList>
            <person name="Mo P."/>
        </authorList>
    </citation>
    <scope>NUCLEOTIDE SEQUENCE [LARGE SCALE GENOMIC DNA]</scope>
    <source>
        <strain evidence="3 4">CGMCC 4.1532</strain>
    </source>
</reference>
<keyword evidence="2" id="KW-0472">Membrane</keyword>
<proteinExistence type="predicted"/>
<evidence type="ECO:0000313" key="4">
    <source>
        <dbReference type="Proteomes" id="UP000515728"/>
    </source>
</evidence>
<evidence type="ECO:0000256" key="2">
    <source>
        <dbReference type="SAM" id="Phobius"/>
    </source>
</evidence>
<dbReference type="Proteomes" id="UP000515728">
    <property type="component" value="Chromosome"/>
</dbReference>